<gene>
    <name evidence="1" type="ORF">D8674_013279</name>
</gene>
<reference evidence="1 2" key="3">
    <citation type="submission" date="2019-11" db="EMBL/GenBank/DDBJ databases">
        <title>A de novo genome assembly of a pear dwarfing rootstock.</title>
        <authorList>
            <person name="Wang F."/>
            <person name="Wang J."/>
            <person name="Li S."/>
            <person name="Zhang Y."/>
            <person name="Fang M."/>
            <person name="Ma L."/>
            <person name="Zhao Y."/>
            <person name="Jiang S."/>
        </authorList>
    </citation>
    <scope>NUCLEOTIDE SEQUENCE [LARGE SCALE GENOMIC DNA]</scope>
    <source>
        <strain evidence="1">S2</strain>
        <tissue evidence="1">Leaf</tissue>
    </source>
</reference>
<proteinExistence type="predicted"/>
<dbReference type="OrthoDB" id="1731358at2759"/>
<dbReference type="PANTHER" id="PTHR31083">
    <property type="entry name" value="UPSTREAM OF FLC PROTEIN (DUF966)"/>
    <property type="match status" value="1"/>
</dbReference>
<accession>A0A5N5GW87</accession>
<dbReference type="InterPro" id="IPR010369">
    <property type="entry name" value="SOK"/>
</dbReference>
<organism evidence="1 2">
    <name type="scientific">Pyrus ussuriensis x Pyrus communis</name>
    <dbReference type="NCBI Taxonomy" id="2448454"/>
    <lineage>
        <taxon>Eukaryota</taxon>
        <taxon>Viridiplantae</taxon>
        <taxon>Streptophyta</taxon>
        <taxon>Embryophyta</taxon>
        <taxon>Tracheophyta</taxon>
        <taxon>Spermatophyta</taxon>
        <taxon>Magnoliopsida</taxon>
        <taxon>eudicotyledons</taxon>
        <taxon>Gunneridae</taxon>
        <taxon>Pentapetalae</taxon>
        <taxon>rosids</taxon>
        <taxon>fabids</taxon>
        <taxon>Rosales</taxon>
        <taxon>Rosaceae</taxon>
        <taxon>Amygdaloideae</taxon>
        <taxon>Maleae</taxon>
        <taxon>Pyrus</taxon>
    </lineage>
</organism>
<comment type="caution">
    <text evidence="1">The sequence shown here is derived from an EMBL/GenBank/DDBJ whole genome shotgun (WGS) entry which is preliminary data.</text>
</comment>
<reference evidence="1 2" key="1">
    <citation type="submission" date="2019-09" db="EMBL/GenBank/DDBJ databases">
        <authorList>
            <person name="Ou C."/>
        </authorList>
    </citation>
    <scope>NUCLEOTIDE SEQUENCE [LARGE SCALE GENOMIC DNA]</scope>
    <source>
        <strain evidence="1">S2</strain>
        <tissue evidence="1">Leaf</tissue>
    </source>
</reference>
<evidence type="ECO:0000313" key="2">
    <source>
        <dbReference type="Proteomes" id="UP000327157"/>
    </source>
</evidence>
<dbReference type="EMBL" id="SMOL01000401">
    <property type="protein sequence ID" value="KAB2617410.1"/>
    <property type="molecule type" value="Genomic_DNA"/>
</dbReference>
<dbReference type="PANTHER" id="PTHR31083:SF18">
    <property type="entry name" value="PROTEIN SOSEKI 2"/>
    <property type="match status" value="1"/>
</dbReference>
<name>A0A5N5GW87_9ROSA</name>
<dbReference type="Proteomes" id="UP000327157">
    <property type="component" value="Chromosome 15"/>
</dbReference>
<reference evidence="2" key="2">
    <citation type="submission" date="2019-10" db="EMBL/GenBank/DDBJ databases">
        <title>A de novo genome assembly of a pear dwarfing rootstock.</title>
        <authorList>
            <person name="Wang F."/>
            <person name="Wang J."/>
            <person name="Li S."/>
            <person name="Zhang Y."/>
            <person name="Fang M."/>
            <person name="Ma L."/>
            <person name="Zhao Y."/>
            <person name="Jiang S."/>
        </authorList>
    </citation>
    <scope>NUCLEOTIDE SEQUENCE [LARGE SCALE GENOMIC DNA]</scope>
</reference>
<sequence length="141" mass="15903">MSSSADHVKKSCKCFHKDVVYKAAVKAAVAQEDMIKCMFENPRFGNLQAEEQEYFIGSIMDSIKDQDQVSTDPAPVLNRSNFYNEERSSKAGFAAEIVEENREKAAVKGKCIPRKLSSSAASKQRKQIIARPYNMYVRTKL</sequence>
<protein>
    <submittedName>
        <fullName evidence="1">Uncharacterized protein</fullName>
    </submittedName>
</protein>
<dbReference type="AlphaFoldDB" id="A0A5N5GW87"/>
<keyword evidence="2" id="KW-1185">Reference proteome</keyword>
<evidence type="ECO:0000313" key="1">
    <source>
        <dbReference type="EMBL" id="KAB2617410.1"/>
    </source>
</evidence>